<protein>
    <recommendedName>
        <fullName evidence="1">DUF5723 domain-containing protein</fullName>
    </recommendedName>
</protein>
<dbReference type="Pfam" id="PF18990">
    <property type="entry name" value="DUF5723"/>
    <property type="match status" value="1"/>
</dbReference>
<evidence type="ECO:0000313" key="3">
    <source>
        <dbReference type="Proteomes" id="UP000187181"/>
    </source>
</evidence>
<reference evidence="3" key="1">
    <citation type="submission" date="2017-01" db="EMBL/GenBank/DDBJ databases">
        <authorList>
            <person name="Varghese N."/>
            <person name="Submissions S."/>
        </authorList>
    </citation>
    <scope>NUCLEOTIDE SEQUENCE [LARGE SCALE GENOMIC DNA]</scope>
    <source>
        <strain evidence="3">LP100</strain>
    </source>
</reference>
<feature type="domain" description="DUF5723" evidence="1">
    <location>
        <begin position="64"/>
        <end position="481"/>
    </location>
</feature>
<sequence>MIYSIITPFTHPYSLCMKRNIYAVKIALGLGLFAQTLLPETAQAQQLGIASSNFAGTNSLYTNPSAIADSRHKFYLSLFSAEFGATNNYLRYDAPMSLLKLARKGEEFKSEYIQENLNGKQKLVMAGADFRGPAFTWQLSPLHSIAVTTRVRAAAQANNLSEEVARLYKVADGEDDSFLYKPYTGNNMNLNANVFSELGLSYARVVLDQGPHFVKAGITLKRLNGGSAAFLNLEDTDLQAEERMVEGSDEAAYVVKLDKVHARYGYAAMPDFDAAESGDLLGLLLGGKSAGSGWGTDLGFTYEYRTNNPDYQITRNGQQFTDREQNKYKYRLAVSLMDIGSIHYNNPELVWAYDVTRTNKEVNLSEIGDAETTEEMLDYLNGQMDVSENEKQTSFRAALPTALNINVDYRLSNRLYANATLIQGVRGRNAIGMRQNSLFAITPRAEFKKFEVAMPVALQNNYSVLTVGAMVRFLNFYVGSDNIGGALNLGKPYGANAYVGMSLLPLLQRNPKEQKTSPATTQQPN</sequence>
<proteinExistence type="predicted"/>
<dbReference type="EMBL" id="FTPP01000001">
    <property type="protein sequence ID" value="SIT78488.1"/>
    <property type="molecule type" value="Genomic_DNA"/>
</dbReference>
<accession>A0A1R3WKS7</accession>
<gene>
    <name evidence="2" type="ORF">SAMN05444128_0631</name>
</gene>
<evidence type="ECO:0000313" key="2">
    <source>
        <dbReference type="EMBL" id="SIT78488.1"/>
    </source>
</evidence>
<dbReference type="STRING" id="1317125.SAMN05444128_0631"/>
<keyword evidence="3" id="KW-1185">Reference proteome</keyword>
<evidence type="ECO:0000259" key="1">
    <source>
        <dbReference type="Pfam" id="PF18990"/>
    </source>
</evidence>
<organism evidence="2 3">
    <name type="scientific">Pontibacter indicus</name>
    <dbReference type="NCBI Taxonomy" id="1317125"/>
    <lineage>
        <taxon>Bacteria</taxon>
        <taxon>Pseudomonadati</taxon>
        <taxon>Bacteroidota</taxon>
        <taxon>Cytophagia</taxon>
        <taxon>Cytophagales</taxon>
        <taxon>Hymenobacteraceae</taxon>
        <taxon>Pontibacter</taxon>
    </lineage>
</organism>
<name>A0A1R3WKS7_9BACT</name>
<dbReference type="AlphaFoldDB" id="A0A1R3WKS7"/>
<dbReference type="InterPro" id="IPR043781">
    <property type="entry name" value="DUF5723"/>
</dbReference>
<dbReference type="Proteomes" id="UP000187181">
    <property type="component" value="Unassembled WGS sequence"/>
</dbReference>